<evidence type="ECO:0000313" key="3">
    <source>
        <dbReference type="Proteomes" id="UP001597459"/>
    </source>
</evidence>
<keyword evidence="1" id="KW-0812">Transmembrane</keyword>
<dbReference type="Proteomes" id="UP001597459">
    <property type="component" value="Unassembled WGS sequence"/>
</dbReference>
<proteinExistence type="predicted"/>
<reference evidence="3" key="1">
    <citation type="journal article" date="2019" name="Int. J. Syst. Evol. Microbiol.">
        <title>The Global Catalogue of Microorganisms (GCM) 10K type strain sequencing project: providing services to taxonomists for standard genome sequencing and annotation.</title>
        <authorList>
            <consortium name="The Broad Institute Genomics Platform"/>
            <consortium name="The Broad Institute Genome Sequencing Center for Infectious Disease"/>
            <person name="Wu L."/>
            <person name="Ma J."/>
        </authorList>
    </citation>
    <scope>NUCLEOTIDE SEQUENCE [LARGE SCALE GENOMIC DNA]</scope>
    <source>
        <strain evidence="3">KCTC 42423</strain>
    </source>
</reference>
<sequence>MKKNFFNSKKTYVKVAKITNNQVDYEKAILVFVAVSILALMLAAIAV</sequence>
<name>A0ABW5NDX1_9FLAO</name>
<keyword evidence="1" id="KW-1133">Transmembrane helix</keyword>
<comment type="caution">
    <text evidence="2">The sequence shown here is derived from an EMBL/GenBank/DDBJ whole genome shotgun (WGS) entry which is preliminary data.</text>
</comment>
<organism evidence="2 3">
    <name type="scientific">Aquimarina hainanensis</name>
    <dbReference type="NCBI Taxonomy" id="1578017"/>
    <lineage>
        <taxon>Bacteria</taxon>
        <taxon>Pseudomonadati</taxon>
        <taxon>Bacteroidota</taxon>
        <taxon>Flavobacteriia</taxon>
        <taxon>Flavobacteriales</taxon>
        <taxon>Flavobacteriaceae</taxon>
        <taxon>Aquimarina</taxon>
    </lineage>
</organism>
<evidence type="ECO:0000256" key="1">
    <source>
        <dbReference type="SAM" id="Phobius"/>
    </source>
</evidence>
<dbReference type="EMBL" id="JBHULX010000039">
    <property type="protein sequence ID" value="MFD2592620.1"/>
    <property type="molecule type" value="Genomic_DNA"/>
</dbReference>
<evidence type="ECO:0000313" key="2">
    <source>
        <dbReference type="EMBL" id="MFD2592620.1"/>
    </source>
</evidence>
<keyword evidence="1" id="KW-0472">Membrane</keyword>
<gene>
    <name evidence="2" type="ORF">ACFSTE_17425</name>
</gene>
<keyword evidence="3" id="KW-1185">Reference proteome</keyword>
<feature type="transmembrane region" description="Helical" evidence="1">
    <location>
        <begin position="28"/>
        <end position="46"/>
    </location>
</feature>
<dbReference type="RefSeq" id="WP_176030385.1">
    <property type="nucleotide sequence ID" value="NZ_JBHSJV010000001.1"/>
</dbReference>
<accession>A0ABW5NDX1</accession>
<protein>
    <submittedName>
        <fullName evidence="2">Uncharacterized protein</fullName>
    </submittedName>
</protein>